<evidence type="ECO:0000313" key="4">
    <source>
        <dbReference type="Proteomes" id="UP000235828"/>
    </source>
</evidence>
<organism evidence="3 4">
    <name type="scientific">Vibrio tapetis subsp. tapetis</name>
    <dbReference type="NCBI Taxonomy" id="1671868"/>
    <lineage>
        <taxon>Bacteria</taxon>
        <taxon>Pseudomonadati</taxon>
        <taxon>Pseudomonadota</taxon>
        <taxon>Gammaproteobacteria</taxon>
        <taxon>Vibrionales</taxon>
        <taxon>Vibrionaceae</taxon>
        <taxon>Vibrio</taxon>
    </lineage>
</organism>
<name>A0A2N8ZDA2_9VIBR</name>
<dbReference type="PROSITE" id="PS52050">
    <property type="entry name" value="WYL"/>
    <property type="match status" value="1"/>
</dbReference>
<reference evidence="3 4" key="1">
    <citation type="submission" date="2017-10" db="EMBL/GenBank/DDBJ databases">
        <authorList>
            <person name="Banno H."/>
            <person name="Chua N.-H."/>
        </authorList>
    </citation>
    <scope>NUCLEOTIDE SEQUENCE [LARGE SCALE GENOMIC DNA]</scope>
    <source>
        <strain evidence="3">Vibrio tapetis CECT4600</strain>
    </source>
</reference>
<dbReference type="InterPro" id="IPR051534">
    <property type="entry name" value="CBASS_pafABC_assoc_protein"/>
</dbReference>
<dbReference type="Gene3D" id="1.10.10.10">
    <property type="entry name" value="Winged helix-like DNA-binding domain superfamily/Winged helix DNA-binding domain"/>
    <property type="match status" value="1"/>
</dbReference>
<dbReference type="Pfam" id="PF08279">
    <property type="entry name" value="HTH_11"/>
    <property type="match status" value="1"/>
</dbReference>
<dbReference type="InterPro" id="IPR026881">
    <property type="entry name" value="WYL_dom"/>
</dbReference>
<dbReference type="PANTHER" id="PTHR34580:SF1">
    <property type="entry name" value="PROTEIN PAFC"/>
    <property type="match status" value="1"/>
</dbReference>
<dbReference type="InterPro" id="IPR036390">
    <property type="entry name" value="WH_DNA-bd_sf"/>
</dbReference>
<evidence type="ECO:0000259" key="2">
    <source>
        <dbReference type="Pfam" id="PF13280"/>
    </source>
</evidence>
<protein>
    <recommendedName>
        <fullName evidence="5">Transcriptional regulator</fullName>
    </recommendedName>
</protein>
<dbReference type="PANTHER" id="PTHR34580">
    <property type="match status" value="1"/>
</dbReference>
<gene>
    <name evidence="3" type="ORF">VTAP4600_A1908</name>
</gene>
<dbReference type="KEGG" id="vta:A1908"/>
<proteinExistence type="predicted"/>
<dbReference type="Proteomes" id="UP000235828">
    <property type="component" value="Chromosome A"/>
</dbReference>
<dbReference type="EMBL" id="LT960611">
    <property type="protein sequence ID" value="SON49887.1"/>
    <property type="molecule type" value="Genomic_DNA"/>
</dbReference>
<dbReference type="RefSeq" id="WP_231897774.1">
    <property type="nucleotide sequence ID" value="NZ_LT960611.1"/>
</dbReference>
<evidence type="ECO:0000313" key="3">
    <source>
        <dbReference type="EMBL" id="SON49887.1"/>
    </source>
</evidence>
<dbReference type="AlphaFoldDB" id="A0A2N8ZDA2"/>
<sequence>MRDFHSKQVRLNRIIGMLENGEVWTTETLSSTLSVSIRTVARDLTLLKQQGYDIESERGTGGGICLRSNVKAPRLTLNDEEVLTTLMSLAITESLKSPVLGSNVNHIRHKLGFFLNEQQRQRINTLRKRILVGSPASSHVSQSVLEVTETTSQAINSAFIFQQTMSITYQAENGTTTERTIDPQYLLLNWPAWYLLGWDHLRKQPRMFRVDRILSTSVNKQTFRLQSARILLQDFGHYFSEL</sequence>
<dbReference type="InterPro" id="IPR013196">
    <property type="entry name" value="HTH_11"/>
</dbReference>
<evidence type="ECO:0000259" key="1">
    <source>
        <dbReference type="Pfam" id="PF08279"/>
    </source>
</evidence>
<dbReference type="SUPFAM" id="SSF46785">
    <property type="entry name" value="Winged helix' DNA-binding domain"/>
    <property type="match status" value="1"/>
</dbReference>
<dbReference type="Pfam" id="PF13280">
    <property type="entry name" value="WYL"/>
    <property type="match status" value="1"/>
</dbReference>
<feature type="domain" description="WYL" evidence="2">
    <location>
        <begin position="153"/>
        <end position="215"/>
    </location>
</feature>
<feature type="domain" description="Helix-turn-helix type 11" evidence="1">
    <location>
        <begin position="10"/>
        <end position="61"/>
    </location>
</feature>
<dbReference type="InterPro" id="IPR036388">
    <property type="entry name" value="WH-like_DNA-bd_sf"/>
</dbReference>
<evidence type="ECO:0008006" key="5">
    <source>
        <dbReference type="Google" id="ProtNLM"/>
    </source>
</evidence>
<accession>A0A2N8ZDA2</accession>
<keyword evidence="4" id="KW-1185">Reference proteome</keyword>